<evidence type="ECO:0000256" key="2">
    <source>
        <dbReference type="SAM" id="MobiDB-lite"/>
    </source>
</evidence>
<gene>
    <name evidence="3" type="ORF">R6G80_00480</name>
</gene>
<dbReference type="EMBL" id="JAWNGC010000001">
    <property type="protein sequence ID" value="MDY5154209.1"/>
    <property type="molecule type" value="Genomic_DNA"/>
</dbReference>
<sequence>MGHSKRKKDRSQYPDIPEPLRVGVVDNHTHVNYSEGEIFPGDDPTFPPPMSAAEHARRMELSGIRHALTCACELPAICPTLDIVEAYPQAFSAVVGIHPNEAALHCGVTTVAADGLDTGLDEHHREYSLEDAIGVVADVARDSRVVAIGETGLDYFRTAEDGVAAQKASMRAHIALAKELDLPLQIHDREAHADIVEILRKDGAPERTVIHAFSGDAEFARLCAEHGWYGSFGGQLTYKANEFMREAFLAFPEDLILLETDAPYLTPVPWRGHPNAPYAAVWTARFGAKLRGMDEDTWCERLNRTTKDVYGI</sequence>
<dbReference type="GO" id="GO:0005829">
    <property type="term" value="C:cytosol"/>
    <property type="evidence" value="ECO:0007669"/>
    <property type="project" value="TreeGrafter"/>
</dbReference>
<dbReference type="Gene3D" id="3.20.20.140">
    <property type="entry name" value="Metal-dependent hydrolases"/>
    <property type="match status" value="1"/>
</dbReference>
<dbReference type="PIRSF" id="PIRSF005902">
    <property type="entry name" value="DNase_TatD"/>
    <property type="match status" value="1"/>
</dbReference>
<dbReference type="SUPFAM" id="SSF51556">
    <property type="entry name" value="Metallo-dependent hydrolases"/>
    <property type="match status" value="1"/>
</dbReference>
<dbReference type="GO" id="GO:0046872">
    <property type="term" value="F:metal ion binding"/>
    <property type="evidence" value="ECO:0007669"/>
    <property type="project" value="UniProtKB-KW"/>
</dbReference>
<dbReference type="GO" id="GO:0016788">
    <property type="term" value="F:hydrolase activity, acting on ester bonds"/>
    <property type="evidence" value="ECO:0007669"/>
    <property type="project" value="InterPro"/>
</dbReference>
<dbReference type="CDD" id="cd01310">
    <property type="entry name" value="TatD_DNAse"/>
    <property type="match status" value="1"/>
</dbReference>
<protein>
    <submittedName>
        <fullName evidence="3">TatD family hydrolase</fullName>
    </submittedName>
</protein>
<dbReference type="PANTHER" id="PTHR46124">
    <property type="entry name" value="D-AMINOACYL-TRNA DEACYLASE"/>
    <property type="match status" value="1"/>
</dbReference>
<accession>A0AAW9HRE1</accession>
<feature type="binding site" evidence="1">
    <location>
        <position position="30"/>
    </location>
    <ligand>
        <name>a divalent metal cation</name>
        <dbReference type="ChEBI" id="CHEBI:60240"/>
        <label>1</label>
    </ligand>
</feature>
<feature type="binding site" evidence="1">
    <location>
        <position position="211"/>
    </location>
    <ligand>
        <name>a divalent metal cation</name>
        <dbReference type="ChEBI" id="CHEBI:60240"/>
        <label>2</label>
    </ligand>
</feature>
<feature type="binding site" evidence="1">
    <location>
        <position position="261"/>
    </location>
    <ligand>
        <name>a divalent metal cation</name>
        <dbReference type="ChEBI" id="CHEBI:60240"/>
        <label>1</label>
    </ligand>
</feature>
<feature type="region of interest" description="Disordered" evidence="2">
    <location>
        <begin position="1"/>
        <end position="20"/>
    </location>
</feature>
<reference evidence="3" key="1">
    <citation type="submission" date="2023-10" db="EMBL/GenBank/DDBJ databases">
        <title>Whole Genome based description of the genera Actinobaculum and Actinotignum reveals a complex phylogenetic relationship within the species included in the genus Actinotignum.</title>
        <authorList>
            <person name="Jensen C.S."/>
            <person name="Dargis R."/>
            <person name="Kemp M."/>
            <person name="Christensen J.J."/>
        </authorList>
    </citation>
    <scope>NUCLEOTIDE SEQUENCE</scope>
    <source>
        <strain evidence="3">SLA_B511</strain>
    </source>
</reference>
<keyword evidence="3" id="KW-0378">Hydrolase</keyword>
<dbReference type="InterPro" id="IPR001130">
    <property type="entry name" value="TatD-like"/>
</dbReference>
<dbReference type="Proteomes" id="UP001281731">
    <property type="component" value="Unassembled WGS sequence"/>
</dbReference>
<dbReference type="AlphaFoldDB" id="A0AAW9HRE1"/>
<evidence type="ECO:0000313" key="4">
    <source>
        <dbReference type="Proteomes" id="UP001281731"/>
    </source>
</evidence>
<comment type="caution">
    <text evidence="3">The sequence shown here is derived from an EMBL/GenBank/DDBJ whole genome shotgun (WGS) entry which is preliminary data.</text>
</comment>
<keyword evidence="1" id="KW-0479">Metal-binding</keyword>
<proteinExistence type="predicted"/>
<dbReference type="InterPro" id="IPR032466">
    <property type="entry name" value="Metal_Hydrolase"/>
</dbReference>
<dbReference type="PANTHER" id="PTHR46124:SF2">
    <property type="entry name" value="D-AMINOACYL-TRNA DEACYLASE"/>
    <property type="match status" value="1"/>
</dbReference>
<evidence type="ECO:0000313" key="3">
    <source>
        <dbReference type="EMBL" id="MDY5154209.1"/>
    </source>
</evidence>
<feature type="binding site" evidence="1">
    <location>
        <position position="187"/>
    </location>
    <ligand>
        <name>a divalent metal cation</name>
        <dbReference type="ChEBI" id="CHEBI:60240"/>
        <label>2</label>
    </ligand>
</feature>
<evidence type="ECO:0000256" key="1">
    <source>
        <dbReference type="PIRSR" id="PIRSR005902-1"/>
    </source>
</evidence>
<organism evidence="3 4">
    <name type="scientific">Actinotignum urinale</name>
    <dbReference type="NCBI Taxonomy" id="190146"/>
    <lineage>
        <taxon>Bacteria</taxon>
        <taxon>Bacillati</taxon>
        <taxon>Actinomycetota</taxon>
        <taxon>Actinomycetes</taxon>
        <taxon>Actinomycetales</taxon>
        <taxon>Actinomycetaceae</taxon>
        <taxon>Actinotignum</taxon>
    </lineage>
</organism>
<name>A0AAW9HRE1_9ACTO</name>
<feature type="binding site" evidence="1">
    <location>
        <position position="150"/>
    </location>
    <ligand>
        <name>a divalent metal cation</name>
        <dbReference type="ChEBI" id="CHEBI:60240"/>
        <label>1</label>
    </ligand>
</feature>
<dbReference type="RefSeq" id="WP_320756160.1">
    <property type="nucleotide sequence ID" value="NZ_JAWNFQ010000002.1"/>
</dbReference>
<feature type="binding site" evidence="1">
    <location>
        <position position="28"/>
    </location>
    <ligand>
        <name>a divalent metal cation</name>
        <dbReference type="ChEBI" id="CHEBI:60240"/>
        <label>1</label>
    </ligand>
</feature>
<dbReference type="Pfam" id="PF01026">
    <property type="entry name" value="TatD_DNase"/>
    <property type="match status" value="1"/>
</dbReference>